<keyword evidence="1" id="KW-0812">Transmembrane</keyword>
<name>A0A549YMR0_9BACI</name>
<sequence length="59" mass="6655">MLKAFGLSLIITLIAFFVVDNQKPNTTIYLLVVGIASFVSLNVIYLITSRAYEKFLKEN</sequence>
<evidence type="ECO:0000313" key="3">
    <source>
        <dbReference type="Proteomes" id="UP000319280"/>
    </source>
</evidence>
<dbReference type="EMBL" id="VJMZ01000001">
    <property type="protein sequence ID" value="TRM13173.1"/>
    <property type="molecule type" value="Genomic_DNA"/>
</dbReference>
<reference evidence="2 3" key="1">
    <citation type="submission" date="2019-07" db="EMBL/GenBank/DDBJ databases">
        <title>Genomic analysis of Lentibacillus sp. NKC851-2.</title>
        <authorList>
            <person name="Oh Y.J."/>
        </authorList>
    </citation>
    <scope>NUCLEOTIDE SEQUENCE [LARGE SCALE GENOMIC DNA]</scope>
    <source>
        <strain evidence="2 3">NKC851-2</strain>
    </source>
</reference>
<keyword evidence="1" id="KW-0472">Membrane</keyword>
<gene>
    <name evidence="2" type="ORF">FH966_03045</name>
</gene>
<proteinExistence type="predicted"/>
<keyword evidence="1" id="KW-1133">Transmembrane helix</keyword>
<feature type="transmembrane region" description="Helical" evidence="1">
    <location>
        <begin position="28"/>
        <end position="47"/>
    </location>
</feature>
<dbReference type="Proteomes" id="UP000319280">
    <property type="component" value="Unassembled WGS sequence"/>
</dbReference>
<accession>A0A549YMR0</accession>
<comment type="caution">
    <text evidence="2">The sequence shown here is derived from an EMBL/GenBank/DDBJ whole genome shotgun (WGS) entry which is preliminary data.</text>
</comment>
<protein>
    <submittedName>
        <fullName evidence="2">Uncharacterized protein</fullName>
    </submittedName>
</protein>
<dbReference type="AlphaFoldDB" id="A0A549YMR0"/>
<evidence type="ECO:0000256" key="1">
    <source>
        <dbReference type="SAM" id="Phobius"/>
    </source>
</evidence>
<evidence type="ECO:0000313" key="2">
    <source>
        <dbReference type="EMBL" id="TRM13173.1"/>
    </source>
</evidence>
<keyword evidence="3" id="KW-1185">Reference proteome</keyword>
<organism evidence="2 3">
    <name type="scientific">Lentibacillus cibarius</name>
    <dbReference type="NCBI Taxonomy" id="2583219"/>
    <lineage>
        <taxon>Bacteria</taxon>
        <taxon>Bacillati</taxon>
        <taxon>Bacillota</taxon>
        <taxon>Bacilli</taxon>
        <taxon>Bacillales</taxon>
        <taxon>Bacillaceae</taxon>
        <taxon>Lentibacillus</taxon>
    </lineage>
</organism>